<keyword evidence="3" id="KW-1185">Reference proteome</keyword>
<protein>
    <submittedName>
        <fullName evidence="2">Scr1 family TA system antitoxin-like transcriptional regulator</fullName>
    </submittedName>
</protein>
<organism evidence="2 3">
    <name type="scientific">Streptomonospora nanhaiensis</name>
    <dbReference type="NCBI Taxonomy" id="1323731"/>
    <lineage>
        <taxon>Bacteria</taxon>
        <taxon>Bacillati</taxon>
        <taxon>Actinomycetota</taxon>
        <taxon>Actinomycetes</taxon>
        <taxon>Streptosporangiales</taxon>
        <taxon>Nocardiopsidaceae</taxon>
        <taxon>Streptomonospora</taxon>
    </lineage>
</organism>
<evidence type="ECO:0000313" key="3">
    <source>
        <dbReference type="Proteomes" id="UP001156498"/>
    </source>
</evidence>
<reference evidence="2 3" key="1">
    <citation type="journal article" date="2013" name="Int. J. Syst. Evol. Microbiol.">
        <title>Description of Streptomonospora sediminis sp. nov. and Streptomonospora nanhaiensis sp. nov., and reclassification of Nocardiopsis arabia Hozzein &amp; Goodfellow 2008 as Streptomonospora arabica comb. nov. and emended description of the genus Streptomonospora.</title>
        <authorList>
            <person name="Zhang D.F."/>
            <person name="Pan H.Q."/>
            <person name="He J."/>
            <person name="Zhang X.M."/>
            <person name="Zhang Y.G."/>
            <person name="Klenk H.P."/>
            <person name="Hu J.C."/>
            <person name="Li W.J."/>
        </authorList>
    </citation>
    <scope>NUCLEOTIDE SEQUENCE [LARGE SCALE GENOMIC DNA]</scope>
    <source>
        <strain evidence="2 3">12A09</strain>
    </source>
</reference>
<name>A0ABY6YVD7_9ACTN</name>
<dbReference type="Proteomes" id="UP001156498">
    <property type="component" value="Chromosome"/>
</dbReference>
<sequence>MRAGAPAGRHRGAYEAGVHATLSSGSFSVYRMEDPSPEVGYVETPKGALYIETPDSDSMMEMYDRLWEVSLSAEESAEFIFTVSKELT</sequence>
<proteinExistence type="predicted"/>
<dbReference type="Pfam" id="PF19054">
    <property type="entry name" value="DUF5753"/>
    <property type="match status" value="1"/>
</dbReference>
<feature type="domain" description="DUF5753" evidence="1">
    <location>
        <begin position="15"/>
        <end position="80"/>
    </location>
</feature>
<dbReference type="EMBL" id="CP113264">
    <property type="protein sequence ID" value="WAE76222.1"/>
    <property type="molecule type" value="Genomic_DNA"/>
</dbReference>
<dbReference type="InterPro" id="IPR043917">
    <property type="entry name" value="DUF5753"/>
</dbReference>
<evidence type="ECO:0000313" key="2">
    <source>
        <dbReference type="EMBL" id="WAE76222.1"/>
    </source>
</evidence>
<accession>A0ABY6YVD7</accession>
<evidence type="ECO:0000259" key="1">
    <source>
        <dbReference type="Pfam" id="PF19054"/>
    </source>
</evidence>
<gene>
    <name evidence="2" type="ORF">OUQ99_14550</name>
</gene>
<dbReference type="RefSeq" id="WP_267949991.1">
    <property type="nucleotide sequence ID" value="NZ_CP113264.1"/>
</dbReference>